<comment type="subcellular location">
    <subcellularLocation>
        <location evidence="1">Cell inner membrane</location>
        <topology evidence="1">Multi-pass membrane protein</topology>
    </subcellularLocation>
</comment>
<reference evidence="21" key="1">
    <citation type="submission" date="2007-04" db="EMBL/GenBank/DDBJ databases">
        <authorList>
            <consortium name="US DOE Joint Genome Institute"/>
            <person name="Copeland A."/>
            <person name="Lucas S."/>
            <person name="Lapidus A."/>
            <person name="Barry K."/>
            <person name="Detter J.C."/>
            <person name="Glavina del Rio T."/>
            <person name="Hammon N."/>
            <person name="Israni S."/>
            <person name="Dalin E."/>
            <person name="Tice H."/>
            <person name="Pitluck S."/>
            <person name="Chain P."/>
            <person name="Malfatti S."/>
            <person name="Shin M."/>
            <person name="Vergez L."/>
            <person name="Schmutz J."/>
            <person name="Larimer F."/>
            <person name="Land M."/>
            <person name="Hauser L."/>
            <person name="Kyrpides N."/>
            <person name="Mikhailova N."/>
            <person name="Miller C."/>
            <person name="Richardson P."/>
        </authorList>
    </citation>
    <scope>NUCLEOTIDE SEQUENCE</scope>
    <source>
        <strain evidence="21">PYR-GCK</strain>
    </source>
</reference>
<evidence type="ECO:0000256" key="6">
    <source>
        <dbReference type="ARBA" id="ARBA00022475"/>
    </source>
</evidence>
<dbReference type="InterPro" id="IPR003856">
    <property type="entry name" value="LPS_length_determ_N"/>
</dbReference>
<evidence type="ECO:0000256" key="16">
    <source>
        <dbReference type="ARBA" id="ARBA00051245"/>
    </source>
</evidence>
<dbReference type="InterPro" id="IPR025669">
    <property type="entry name" value="AAA_dom"/>
</dbReference>
<evidence type="ECO:0000256" key="11">
    <source>
        <dbReference type="ARBA" id="ARBA00022777"/>
    </source>
</evidence>
<dbReference type="GO" id="GO:0042802">
    <property type="term" value="F:identical protein binding"/>
    <property type="evidence" value="ECO:0007669"/>
    <property type="project" value="UniProtKB-ARBA"/>
</dbReference>
<dbReference type="AlphaFoldDB" id="A4TF38"/>
<comment type="catalytic activity">
    <reaction evidence="16">
        <text>L-tyrosyl-[protein] + ATP = O-phospho-L-tyrosyl-[protein] + ADP + H(+)</text>
        <dbReference type="Rhea" id="RHEA:10596"/>
        <dbReference type="Rhea" id="RHEA-COMP:10136"/>
        <dbReference type="Rhea" id="RHEA-COMP:20101"/>
        <dbReference type="ChEBI" id="CHEBI:15378"/>
        <dbReference type="ChEBI" id="CHEBI:30616"/>
        <dbReference type="ChEBI" id="CHEBI:46858"/>
        <dbReference type="ChEBI" id="CHEBI:61978"/>
        <dbReference type="ChEBI" id="CHEBI:456216"/>
        <dbReference type="EC" id="2.7.10.2"/>
    </reaction>
</comment>
<dbReference type="GO" id="GO:0004715">
    <property type="term" value="F:non-membrane spanning protein tyrosine kinase activity"/>
    <property type="evidence" value="ECO:0007669"/>
    <property type="project" value="UniProtKB-EC"/>
</dbReference>
<feature type="transmembrane region" description="Helical" evidence="18">
    <location>
        <begin position="12"/>
        <end position="34"/>
    </location>
</feature>
<reference evidence="21" key="2">
    <citation type="journal article" date="2013" name="PLoS ONE">
        <title>A Gene Expression Study of the Activities of Aromatic Ring-Cleavage Dioxygenases in Mycobacterium gilvum PYR-GCK to Changes in Salinity and pH during Pyrene Degradation.</title>
        <authorList>
            <person name="Badejo A.C."/>
            <person name="Badejo A.O."/>
            <person name="Shin K.H."/>
            <person name="Chai Y.G."/>
        </authorList>
    </citation>
    <scope>NUCLEOTIDE SEQUENCE [LARGE SCALE GENOMIC DNA]</scope>
    <source>
        <strain evidence="21">PYR-GCK</strain>
    </source>
</reference>
<dbReference type="Pfam" id="PF13614">
    <property type="entry name" value="AAA_31"/>
    <property type="match status" value="1"/>
</dbReference>
<keyword evidence="12" id="KW-0067">ATP-binding</keyword>
<dbReference type="InterPro" id="IPR027417">
    <property type="entry name" value="P-loop_NTPase"/>
</dbReference>
<accession>A4TF38</accession>
<dbReference type="PANTHER" id="PTHR32309">
    <property type="entry name" value="TYROSINE-PROTEIN KINASE"/>
    <property type="match status" value="1"/>
</dbReference>
<evidence type="ECO:0000256" key="18">
    <source>
        <dbReference type="SAM" id="Phobius"/>
    </source>
</evidence>
<dbReference type="EC" id="2.7.10.2" evidence="5"/>
<feature type="compositionally biased region" description="Basic residues" evidence="17">
    <location>
        <begin position="499"/>
        <end position="508"/>
    </location>
</feature>
<comment type="similarity">
    <text evidence="2">Belongs to the CpsC/CapA family.</text>
</comment>
<dbReference type="Gene3D" id="3.40.50.300">
    <property type="entry name" value="P-loop containing nucleotide triphosphate hydrolases"/>
    <property type="match status" value="1"/>
</dbReference>
<evidence type="ECO:0000256" key="14">
    <source>
        <dbReference type="ARBA" id="ARBA00023136"/>
    </source>
</evidence>
<dbReference type="KEGG" id="mgi:Mflv_4771"/>
<evidence type="ECO:0000259" key="19">
    <source>
        <dbReference type="Pfam" id="PF02706"/>
    </source>
</evidence>
<dbReference type="STRING" id="350054.Mflv_4771"/>
<evidence type="ECO:0000256" key="17">
    <source>
        <dbReference type="SAM" id="MobiDB-lite"/>
    </source>
</evidence>
<dbReference type="FunFam" id="3.40.50.300:FF:000527">
    <property type="entry name" value="Tyrosine-protein kinase etk"/>
    <property type="match status" value="1"/>
</dbReference>
<keyword evidence="8 21" id="KW-0808">Transferase</keyword>
<gene>
    <name evidence="21" type="ordered locus">Mflv_4771</name>
</gene>
<dbReference type="HOGENOM" id="CLU_009912_4_1_11"/>
<proteinExistence type="inferred from homology"/>
<dbReference type="EMBL" id="CP000656">
    <property type="protein sequence ID" value="ABP47239.1"/>
    <property type="molecule type" value="Genomic_DNA"/>
</dbReference>
<dbReference type="eggNOG" id="COG0489">
    <property type="taxonomic scope" value="Bacteria"/>
</dbReference>
<evidence type="ECO:0000256" key="4">
    <source>
        <dbReference type="ARBA" id="ARBA00008883"/>
    </source>
</evidence>
<dbReference type="NCBIfam" id="TIGR01007">
    <property type="entry name" value="eps_fam"/>
    <property type="match status" value="1"/>
</dbReference>
<feature type="domain" description="AAA" evidence="20">
    <location>
        <begin position="263"/>
        <end position="401"/>
    </location>
</feature>
<dbReference type="CDD" id="cd05387">
    <property type="entry name" value="BY-kinase"/>
    <property type="match status" value="1"/>
</dbReference>
<feature type="region of interest" description="Disordered" evidence="17">
    <location>
        <begin position="454"/>
        <end position="508"/>
    </location>
</feature>
<dbReference type="SUPFAM" id="SSF52540">
    <property type="entry name" value="P-loop containing nucleoside triphosphate hydrolases"/>
    <property type="match status" value="1"/>
</dbReference>
<evidence type="ECO:0000313" key="21">
    <source>
        <dbReference type="EMBL" id="ABP47239.1"/>
    </source>
</evidence>
<dbReference type="Pfam" id="PF02706">
    <property type="entry name" value="Wzz"/>
    <property type="match status" value="1"/>
</dbReference>
<evidence type="ECO:0000256" key="15">
    <source>
        <dbReference type="ARBA" id="ARBA00023137"/>
    </source>
</evidence>
<dbReference type="OrthoDB" id="9812433at2"/>
<keyword evidence="10" id="KW-0547">Nucleotide-binding</keyword>
<evidence type="ECO:0000256" key="7">
    <source>
        <dbReference type="ARBA" id="ARBA00022519"/>
    </source>
</evidence>
<dbReference type="GO" id="GO:0005886">
    <property type="term" value="C:plasma membrane"/>
    <property type="evidence" value="ECO:0007669"/>
    <property type="project" value="UniProtKB-SubCell"/>
</dbReference>
<evidence type="ECO:0000256" key="10">
    <source>
        <dbReference type="ARBA" id="ARBA00022741"/>
    </source>
</evidence>
<keyword evidence="14 18" id="KW-0472">Membrane</keyword>
<evidence type="ECO:0000256" key="2">
    <source>
        <dbReference type="ARBA" id="ARBA00006683"/>
    </source>
</evidence>
<keyword evidence="9 18" id="KW-0812">Transmembrane</keyword>
<protein>
    <recommendedName>
        <fullName evidence="5">non-specific protein-tyrosine kinase</fullName>
        <ecNumber evidence="5">2.7.10.2</ecNumber>
    </recommendedName>
</protein>
<dbReference type="eggNOG" id="COG3944">
    <property type="taxonomic scope" value="Bacteria"/>
</dbReference>
<keyword evidence="11" id="KW-0418">Kinase</keyword>
<evidence type="ECO:0000256" key="1">
    <source>
        <dbReference type="ARBA" id="ARBA00004429"/>
    </source>
</evidence>
<evidence type="ECO:0000256" key="5">
    <source>
        <dbReference type="ARBA" id="ARBA00011903"/>
    </source>
</evidence>
<evidence type="ECO:0000256" key="3">
    <source>
        <dbReference type="ARBA" id="ARBA00007316"/>
    </source>
</evidence>
<keyword evidence="6" id="KW-1003">Cell membrane</keyword>
<evidence type="ECO:0000256" key="13">
    <source>
        <dbReference type="ARBA" id="ARBA00022989"/>
    </source>
</evidence>
<dbReference type="GO" id="GO:0005524">
    <property type="term" value="F:ATP binding"/>
    <property type="evidence" value="ECO:0007669"/>
    <property type="project" value="UniProtKB-KW"/>
</dbReference>
<evidence type="ECO:0000256" key="12">
    <source>
        <dbReference type="ARBA" id="ARBA00022840"/>
    </source>
</evidence>
<comment type="similarity">
    <text evidence="4">Belongs to the etk/wzc family.</text>
</comment>
<dbReference type="PANTHER" id="PTHR32309:SF13">
    <property type="entry name" value="FERRIC ENTEROBACTIN TRANSPORT PROTEIN FEPE"/>
    <property type="match status" value="1"/>
</dbReference>
<keyword evidence="15" id="KW-0829">Tyrosine-protein kinase</keyword>
<comment type="similarity">
    <text evidence="3">Belongs to the CpsD/CapB family.</text>
</comment>
<sequence length="508" mass="54020">MNLQDFVKLLRSRWMTVCVTMVFAVMGAIAYTLLITPQYQASTRLFVSTSSSSSVSEIYQGNRFSQERVVSYAELLMGETLAQRTIDKLGLDMSASSLRENISASAKPDTVLIDVAVRDPSPVRARDIANTLSDEFVAMVRELETPDGGATPDARVVVEQRATIPEHPVVPNTTRNIAMGLALGVLLGVAIAVVRDLLDNTVKDRETLEGITGAGIVGSVPLDKERRKQAAVAFDRDNSGIAEAFRKLRTNLQFLAVDNPPRVIVVTSSMPSEGKSTTAINIALALAEGEHSVVLVDGDMRRPSLHKYLGLVGPVGFSTVLSGGTSLSEALQKTRFPGLTVLTSGAVPPNPSELLGSQSARKLLSELRAEFDYVIVDSTPLLAVTDAAILGAGADGVLVMARFGQTKRDQLAHAVGSLVDVGAPLLGAVFTMVPTRGSSSYSYSYSYYGSESAPQQARQDVPVAPTKPAALDAAPSQTGAEPPDPDSSLPRADATPGASRRRRRQVSE</sequence>
<evidence type="ECO:0000256" key="9">
    <source>
        <dbReference type="ARBA" id="ARBA00022692"/>
    </source>
</evidence>
<keyword evidence="13 18" id="KW-1133">Transmembrane helix</keyword>
<evidence type="ECO:0000259" key="20">
    <source>
        <dbReference type="Pfam" id="PF13614"/>
    </source>
</evidence>
<dbReference type="InterPro" id="IPR050445">
    <property type="entry name" value="Bact_polysacc_biosynth/exp"/>
</dbReference>
<organism evidence="21">
    <name type="scientific">Mycolicibacterium gilvum (strain PYR-GCK)</name>
    <name type="common">Mycobacterium gilvum (strain PYR-GCK)</name>
    <dbReference type="NCBI Taxonomy" id="350054"/>
    <lineage>
        <taxon>Bacteria</taxon>
        <taxon>Bacillati</taxon>
        <taxon>Actinomycetota</taxon>
        <taxon>Actinomycetes</taxon>
        <taxon>Mycobacteriales</taxon>
        <taxon>Mycobacteriaceae</taxon>
        <taxon>Mycolicibacterium</taxon>
    </lineage>
</organism>
<keyword evidence="7" id="KW-0997">Cell inner membrane</keyword>
<dbReference type="InterPro" id="IPR005702">
    <property type="entry name" value="Wzc-like_C"/>
</dbReference>
<name>A4TF38_MYCGI</name>
<feature type="domain" description="Polysaccharide chain length determinant N-terminal" evidence="19">
    <location>
        <begin position="2"/>
        <end position="89"/>
    </location>
</feature>
<evidence type="ECO:0000256" key="8">
    <source>
        <dbReference type="ARBA" id="ARBA00022679"/>
    </source>
</evidence>